<gene>
    <name evidence="3" type="ORF">HF086_006864</name>
</gene>
<keyword evidence="2" id="KW-0503">Monooxygenase</keyword>
<evidence type="ECO:0000256" key="1">
    <source>
        <dbReference type="ARBA" id="ARBA00010617"/>
    </source>
</evidence>
<comment type="similarity">
    <text evidence="1">Belongs to the cytochrome P450 family.</text>
</comment>
<accession>A0A922MB97</accession>
<dbReference type="GO" id="GO:0004497">
    <property type="term" value="F:monooxygenase activity"/>
    <property type="evidence" value="ECO:0007669"/>
    <property type="project" value="UniProtKB-KW"/>
</dbReference>
<dbReference type="Gene3D" id="1.10.630.10">
    <property type="entry name" value="Cytochrome P450"/>
    <property type="match status" value="1"/>
</dbReference>
<name>A0A922MB97_SPOEX</name>
<feature type="non-terminal residue" evidence="3">
    <location>
        <position position="1"/>
    </location>
</feature>
<dbReference type="InterPro" id="IPR001128">
    <property type="entry name" value="Cyt_P450"/>
</dbReference>
<dbReference type="GO" id="GO:0020037">
    <property type="term" value="F:heme binding"/>
    <property type="evidence" value="ECO:0007669"/>
    <property type="project" value="InterPro"/>
</dbReference>
<dbReference type="GO" id="GO:0005506">
    <property type="term" value="F:iron ion binding"/>
    <property type="evidence" value="ECO:0007669"/>
    <property type="project" value="InterPro"/>
</dbReference>
<comment type="caution">
    <text evidence="3">The sequence shown here is derived from an EMBL/GenBank/DDBJ whole genome shotgun (WGS) entry which is preliminary data.</text>
</comment>
<dbReference type="SUPFAM" id="SSF48264">
    <property type="entry name" value="Cytochrome P450"/>
    <property type="match status" value="1"/>
</dbReference>
<dbReference type="GO" id="GO:0016705">
    <property type="term" value="F:oxidoreductase activity, acting on paired donors, with incorporation or reduction of molecular oxygen"/>
    <property type="evidence" value="ECO:0007669"/>
    <property type="project" value="InterPro"/>
</dbReference>
<dbReference type="Pfam" id="PF00067">
    <property type="entry name" value="p450"/>
    <property type="match status" value="1"/>
</dbReference>
<evidence type="ECO:0000256" key="2">
    <source>
        <dbReference type="ARBA" id="ARBA00023033"/>
    </source>
</evidence>
<dbReference type="Proteomes" id="UP000814243">
    <property type="component" value="Unassembled WGS sequence"/>
</dbReference>
<evidence type="ECO:0000313" key="4">
    <source>
        <dbReference type="Proteomes" id="UP000814243"/>
    </source>
</evidence>
<organism evidence="3 4">
    <name type="scientific">Spodoptera exigua</name>
    <name type="common">Beet armyworm</name>
    <name type="synonym">Noctua fulgens</name>
    <dbReference type="NCBI Taxonomy" id="7107"/>
    <lineage>
        <taxon>Eukaryota</taxon>
        <taxon>Metazoa</taxon>
        <taxon>Ecdysozoa</taxon>
        <taxon>Arthropoda</taxon>
        <taxon>Hexapoda</taxon>
        <taxon>Insecta</taxon>
        <taxon>Pterygota</taxon>
        <taxon>Neoptera</taxon>
        <taxon>Endopterygota</taxon>
        <taxon>Lepidoptera</taxon>
        <taxon>Glossata</taxon>
        <taxon>Ditrysia</taxon>
        <taxon>Noctuoidea</taxon>
        <taxon>Noctuidae</taxon>
        <taxon>Amphipyrinae</taxon>
        <taxon>Spodoptera</taxon>
    </lineage>
</organism>
<sequence length="65" mass="7048">MEIAISIAATCGVTVPAGAGAVIGAFAIHQSAAWGPKPDVFDPDRFLPERTKLWHAYYEEHHLIC</sequence>
<dbReference type="EMBL" id="JACEFF010000661">
    <property type="protein sequence ID" value="KAH9633262.1"/>
    <property type="molecule type" value="Genomic_DNA"/>
</dbReference>
<evidence type="ECO:0000313" key="3">
    <source>
        <dbReference type="EMBL" id="KAH9633262.1"/>
    </source>
</evidence>
<protein>
    <submittedName>
        <fullName evidence="3">Uncharacterized protein</fullName>
    </submittedName>
</protein>
<dbReference type="InterPro" id="IPR036396">
    <property type="entry name" value="Cyt_P450_sf"/>
</dbReference>
<proteinExistence type="inferred from homology"/>
<keyword evidence="2" id="KW-0560">Oxidoreductase</keyword>
<reference evidence="3" key="1">
    <citation type="journal article" date="2021" name="G3 (Bethesda)">
        <title>Genome and transcriptome analysis of the beet armyworm Spodoptera exigua reveals targets for pest control. .</title>
        <authorList>
            <person name="Simon S."/>
            <person name="Breeschoten T."/>
            <person name="Jansen H.J."/>
            <person name="Dirks R.P."/>
            <person name="Schranz M.E."/>
            <person name="Ros V.I.D."/>
        </authorList>
    </citation>
    <scope>NUCLEOTIDE SEQUENCE</scope>
    <source>
        <strain evidence="3">TB_SE_WUR_2020</strain>
    </source>
</reference>
<dbReference type="AlphaFoldDB" id="A0A922MB97"/>